<accession>A0AAV5IU26</accession>
<sequence>MGGAFEELEWKMMKRKVDVVPTKLEQVRKNKNLKNCVNS</sequence>
<dbReference type="Proteomes" id="UP001054252">
    <property type="component" value="Unassembled WGS sequence"/>
</dbReference>
<name>A0AAV5IU26_9ROSI</name>
<gene>
    <name evidence="1" type="ORF">SLEP1_g14269</name>
</gene>
<protein>
    <submittedName>
        <fullName evidence="1">Uncharacterized protein</fullName>
    </submittedName>
</protein>
<comment type="caution">
    <text evidence="1">The sequence shown here is derived from an EMBL/GenBank/DDBJ whole genome shotgun (WGS) entry which is preliminary data.</text>
</comment>
<dbReference type="EMBL" id="BPVZ01000017">
    <property type="protein sequence ID" value="GKV01734.1"/>
    <property type="molecule type" value="Genomic_DNA"/>
</dbReference>
<proteinExistence type="predicted"/>
<dbReference type="AlphaFoldDB" id="A0AAV5IU26"/>
<evidence type="ECO:0000313" key="1">
    <source>
        <dbReference type="EMBL" id="GKV01734.1"/>
    </source>
</evidence>
<evidence type="ECO:0000313" key="2">
    <source>
        <dbReference type="Proteomes" id="UP001054252"/>
    </source>
</evidence>
<organism evidence="1 2">
    <name type="scientific">Rubroshorea leprosula</name>
    <dbReference type="NCBI Taxonomy" id="152421"/>
    <lineage>
        <taxon>Eukaryota</taxon>
        <taxon>Viridiplantae</taxon>
        <taxon>Streptophyta</taxon>
        <taxon>Embryophyta</taxon>
        <taxon>Tracheophyta</taxon>
        <taxon>Spermatophyta</taxon>
        <taxon>Magnoliopsida</taxon>
        <taxon>eudicotyledons</taxon>
        <taxon>Gunneridae</taxon>
        <taxon>Pentapetalae</taxon>
        <taxon>rosids</taxon>
        <taxon>malvids</taxon>
        <taxon>Malvales</taxon>
        <taxon>Dipterocarpaceae</taxon>
        <taxon>Rubroshorea</taxon>
    </lineage>
</organism>
<keyword evidence="2" id="KW-1185">Reference proteome</keyword>
<reference evidence="1 2" key="1">
    <citation type="journal article" date="2021" name="Commun. Biol.">
        <title>The genome of Shorea leprosula (Dipterocarpaceae) highlights the ecological relevance of drought in aseasonal tropical rainforests.</title>
        <authorList>
            <person name="Ng K.K.S."/>
            <person name="Kobayashi M.J."/>
            <person name="Fawcett J.A."/>
            <person name="Hatakeyama M."/>
            <person name="Paape T."/>
            <person name="Ng C.H."/>
            <person name="Ang C.C."/>
            <person name="Tnah L.H."/>
            <person name="Lee C.T."/>
            <person name="Nishiyama T."/>
            <person name="Sese J."/>
            <person name="O'Brien M.J."/>
            <person name="Copetti D."/>
            <person name="Mohd Noor M.I."/>
            <person name="Ong R.C."/>
            <person name="Putra M."/>
            <person name="Sireger I.Z."/>
            <person name="Indrioko S."/>
            <person name="Kosugi Y."/>
            <person name="Izuno A."/>
            <person name="Isagi Y."/>
            <person name="Lee S.L."/>
            <person name="Shimizu K.K."/>
        </authorList>
    </citation>
    <scope>NUCLEOTIDE SEQUENCE [LARGE SCALE GENOMIC DNA]</scope>
    <source>
        <strain evidence="1">214</strain>
    </source>
</reference>